<dbReference type="RefSeq" id="WP_345256242.1">
    <property type="nucleotide sequence ID" value="NZ_BAABGY010000007.1"/>
</dbReference>
<dbReference type="CDD" id="cd09604">
    <property type="entry name" value="M1_APN_like"/>
    <property type="match status" value="1"/>
</dbReference>
<dbReference type="Pfam" id="PF01433">
    <property type="entry name" value="Peptidase_M1"/>
    <property type="match status" value="1"/>
</dbReference>
<feature type="region of interest" description="Disordered" evidence="1">
    <location>
        <begin position="231"/>
        <end position="261"/>
    </location>
</feature>
<keyword evidence="2" id="KW-0732">Signal</keyword>
<accession>A0ABP8H2J4</accession>
<dbReference type="EMBL" id="BAABGY010000007">
    <property type="protein sequence ID" value="GAA4333431.1"/>
    <property type="molecule type" value="Genomic_DNA"/>
</dbReference>
<evidence type="ECO:0000259" key="3">
    <source>
        <dbReference type="Pfam" id="PF01433"/>
    </source>
</evidence>
<evidence type="ECO:0000313" key="5">
    <source>
        <dbReference type="Proteomes" id="UP001501725"/>
    </source>
</evidence>
<evidence type="ECO:0000256" key="1">
    <source>
        <dbReference type="SAM" id="MobiDB-lite"/>
    </source>
</evidence>
<name>A0ABP8H2J4_9BACT</name>
<dbReference type="PANTHER" id="PTHR45726">
    <property type="entry name" value="LEUKOTRIENE A-4 HYDROLASE"/>
    <property type="match status" value="1"/>
</dbReference>
<dbReference type="InterPro" id="IPR027268">
    <property type="entry name" value="Peptidase_M4/M1_CTD_sf"/>
</dbReference>
<comment type="caution">
    <text evidence="4">The sequence shown here is derived from an EMBL/GenBank/DDBJ whole genome shotgun (WGS) entry which is preliminary data.</text>
</comment>
<sequence>MKAILPFLLLLCLGNPASGQYWQQRTDYVIEATLHPRARTLDGFERLTYHNASPDTLRYIWFHLWPNAYKNDRTAFSDQLLRNGRTDFYFATPEKRGYINRLDFRVNGQAARTEDHPQHIDIVKLHLPAPLAPGASAQITTPFHVKLPYAFSRSGWDGAHFNITQWYPKPAVYDATGWHPMPYLDQGEFYSEFGSFDVRLTVPENYTVAATGQLQDTAELRKLRTWKQVQKPTTVTPAAGNRPGQRPGTRPAGPALPPESGVTKTLRYLQDSVHDFAWFANPDFHIKHDTLLLPSGRKVDLFLYSTSNPKDWEQLGPGYVKDALRFYSREMGEYPFSTLSVVQGPESSYGGMEYPTIAVIDPSLRGNELDATIAHEIGHNWFQGILASNERDHPWMDEGFNTFYENRYFEQKYGAGKRSQWERLLFLTQAQQRLDQPISTPSDSLSALNYSLVPYYKTAAWLASLERYMGRGRFRAMMRGWYERWRFRHPQPGDFAGHVHSQEPGGTGPGSHLGFLATTGPLPAQELRGTRIVTPLQVKSLEAYDKTPVKHTILLTPALGANRYDKLMIGALVSNMKLPPTAFQFLAAPLYATGSKRWNGIGYFEYSGFPERGGRKWQLFGTASTFTYNQFEDEKGTKHFARFYKLAPGVSFSWRPRDPRSTLRRSIDFRSFFIGEQPFRISFDSVISPVDTTLVQNTRTESLRYGIHQLRFRIGNSRALYPWSAAAWVQASEHFVRLHLEGQYFFNYAGGGGLSARLFAGKLFYDANRRLPYGLYANRFFLNMSGAGGEEDYTYSHYFAGRTEFEGLASQQIAIRDGGFKVRTPLYSNPVGQSDDWLAAINLNTSVPDKINPLALLPVRIPLHLFLDIGTHAGAWKANAEGGRFLYDAGLHVPIARGVLNFYFPVIYSPQFREYVQSVYTKGRFFRSMTFSIDLGRAGTLLKRDFLF</sequence>
<evidence type="ECO:0000313" key="4">
    <source>
        <dbReference type="EMBL" id="GAA4333431.1"/>
    </source>
</evidence>
<dbReference type="InterPro" id="IPR014782">
    <property type="entry name" value="Peptidase_M1_dom"/>
</dbReference>
<dbReference type="Gene3D" id="1.10.390.10">
    <property type="entry name" value="Neutral Protease Domain 2"/>
    <property type="match status" value="1"/>
</dbReference>
<proteinExistence type="predicted"/>
<keyword evidence="5" id="KW-1185">Reference proteome</keyword>
<gene>
    <name evidence="4" type="ORF">GCM10023184_26590</name>
</gene>
<dbReference type="SUPFAM" id="SSF55486">
    <property type="entry name" value="Metalloproteases ('zincins'), catalytic domain"/>
    <property type="match status" value="1"/>
</dbReference>
<protein>
    <recommendedName>
        <fullName evidence="3">Peptidase M1 membrane alanine aminopeptidase domain-containing protein</fullName>
    </recommendedName>
</protein>
<dbReference type="Proteomes" id="UP001501725">
    <property type="component" value="Unassembled WGS sequence"/>
</dbReference>
<feature type="signal peptide" evidence="2">
    <location>
        <begin position="1"/>
        <end position="19"/>
    </location>
</feature>
<organism evidence="4 5">
    <name type="scientific">Flaviaesturariibacter amylovorans</name>
    <dbReference type="NCBI Taxonomy" id="1084520"/>
    <lineage>
        <taxon>Bacteria</taxon>
        <taxon>Pseudomonadati</taxon>
        <taxon>Bacteroidota</taxon>
        <taxon>Chitinophagia</taxon>
        <taxon>Chitinophagales</taxon>
        <taxon>Chitinophagaceae</taxon>
        <taxon>Flaviaestuariibacter</taxon>
    </lineage>
</organism>
<dbReference type="InterPro" id="IPR034015">
    <property type="entry name" value="M1_LTA4H"/>
</dbReference>
<feature type="domain" description="Peptidase M1 membrane alanine aminopeptidase" evidence="3">
    <location>
        <begin position="323"/>
        <end position="499"/>
    </location>
</feature>
<dbReference type="PANTHER" id="PTHR45726:SF3">
    <property type="entry name" value="LEUKOTRIENE A-4 HYDROLASE"/>
    <property type="match status" value="1"/>
</dbReference>
<reference evidence="5" key="1">
    <citation type="journal article" date="2019" name="Int. J. Syst. Evol. Microbiol.">
        <title>The Global Catalogue of Microorganisms (GCM) 10K type strain sequencing project: providing services to taxonomists for standard genome sequencing and annotation.</title>
        <authorList>
            <consortium name="The Broad Institute Genomics Platform"/>
            <consortium name="The Broad Institute Genome Sequencing Center for Infectious Disease"/>
            <person name="Wu L."/>
            <person name="Ma J."/>
        </authorList>
    </citation>
    <scope>NUCLEOTIDE SEQUENCE [LARGE SCALE GENOMIC DNA]</scope>
    <source>
        <strain evidence="5">JCM 17919</strain>
    </source>
</reference>
<evidence type="ECO:0000256" key="2">
    <source>
        <dbReference type="SAM" id="SignalP"/>
    </source>
</evidence>
<feature type="chain" id="PRO_5046101715" description="Peptidase M1 membrane alanine aminopeptidase domain-containing protein" evidence="2">
    <location>
        <begin position="20"/>
        <end position="948"/>
    </location>
</feature>